<accession>A0A9W7DWI3</accession>
<comment type="caution">
    <text evidence="2">The sequence shown here is derived from an EMBL/GenBank/DDBJ whole genome shotgun (WGS) entry which is preliminary data.</text>
</comment>
<dbReference type="AlphaFoldDB" id="A0A9W7DWI3"/>
<reference evidence="3" key="1">
    <citation type="journal article" date="2023" name="Commun. Biol.">
        <title>Genome analysis of Parmales, the sister group of diatoms, reveals the evolutionary specialization of diatoms from phago-mixotrophs to photoautotrophs.</title>
        <authorList>
            <person name="Ban H."/>
            <person name="Sato S."/>
            <person name="Yoshikawa S."/>
            <person name="Yamada K."/>
            <person name="Nakamura Y."/>
            <person name="Ichinomiya M."/>
            <person name="Sato N."/>
            <person name="Blanc-Mathieu R."/>
            <person name="Endo H."/>
            <person name="Kuwata A."/>
            <person name="Ogata H."/>
        </authorList>
    </citation>
    <scope>NUCLEOTIDE SEQUENCE [LARGE SCALE GENOMIC DNA]</scope>
    <source>
        <strain evidence="3">NIES 3701</strain>
    </source>
</reference>
<keyword evidence="1" id="KW-0812">Transmembrane</keyword>
<proteinExistence type="predicted"/>
<keyword evidence="1" id="KW-1133">Transmembrane helix</keyword>
<evidence type="ECO:0000313" key="3">
    <source>
        <dbReference type="Proteomes" id="UP001165085"/>
    </source>
</evidence>
<gene>
    <name evidence="2" type="ORF">TrST_g2326</name>
</gene>
<protein>
    <submittedName>
        <fullName evidence="2">Uncharacterized protein</fullName>
    </submittedName>
</protein>
<keyword evidence="3" id="KW-1185">Reference proteome</keyword>
<dbReference type="Proteomes" id="UP001165085">
    <property type="component" value="Unassembled WGS sequence"/>
</dbReference>
<feature type="transmembrane region" description="Helical" evidence="1">
    <location>
        <begin position="248"/>
        <end position="270"/>
    </location>
</feature>
<name>A0A9W7DWI3_9STRA</name>
<evidence type="ECO:0000256" key="1">
    <source>
        <dbReference type="SAM" id="Phobius"/>
    </source>
</evidence>
<dbReference type="EMBL" id="BRXY01000048">
    <property type="protein sequence ID" value="GMH57632.1"/>
    <property type="molecule type" value="Genomic_DNA"/>
</dbReference>
<keyword evidence="1" id="KW-0472">Membrane</keyword>
<evidence type="ECO:0000313" key="2">
    <source>
        <dbReference type="EMBL" id="GMH57632.1"/>
    </source>
</evidence>
<sequence>MQYTNQMPQPPPQQQAVFGMQAVPQQGGQVRVVGMYAGGGFASNSMRNLTLRTKEARSRPCCIPACSICCALFILLVGLCLKVTGDEHLTLALELSPETEFQYLGATCQMSLKVDSRDAQVCTQYRSSNNDRSCHGEECCENYETGCKDFSMWYFTWRESFPKKYYATQEEHIRPGPVVSCSSASDYDPANYYSLYTNSSAVECWKPADPSHGKDDMPWQYNCPNDECMKIVNPADEADGAEAEARGLIIAGNIVLGIGCVGCFMGMVIAGSKGNGFRFN</sequence>
<organism evidence="2 3">
    <name type="scientific">Triparma strigata</name>
    <dbReference type="NCBI Taxonomy" id="1606541"/>
    <lineage>
        <taxon>Eukaryota</taxon>
        <taxon>Sar</taxon>
        <taxon>Stramenopiles</taxon>
        <taxon>Ochrophyta</taxon>
        <taxon>Bolidophyceae</taxon>
        <taxon>Parmales</taxon>
        <taxon>Triparmaceae</taxon>
        <taxon>Triparma</taxon>
    </lineage>
</organism>